<gene>
    <name evidence="2" type="ORF">HMPREF9488_02981</name>
</gene>
<dbReference type="AlphaFoldDB" id="E7GDY8"/>
<evidence type="ECO:0000313" key="2">
    <source>
        <dbReference type="EMBL" id="EFW03791.1"/>
    </source>
</evidence>
<dbReference type="SMART" id="SM01058">
    <property type="entry name" value="CarD_TRCF"/>
    <property type="match status" value="1"/>
</dbReference>
<protein>
    <recommendedName>
        <fullName evidence="1">CarD-like/TRCF RNAP-interacting domain-containing protein</fullName>
    </recommendedName>
</protein>
<sequence length="169" mass="20222">MYKINDMVVYGNEGVCKITDLTKRSFANKVVEYYVLKPVYNEHSIVYIPIDNEELVSKIKRILSVEDIHELIRTLPNEDYCWIENDNQRKEKYREIIKSGNRKELMKMIRTLYLYQQELKKDGKKIHAADDKFFKDAEKVLYDEFAYVLDIEQEDVVSFICDQFEVNEV</sequence>
<evidence type="ECO:0000259" key="1">
    <source>
        <dbReference type="SMART" id="SM01058"/>
    </source>
</evidence>
<dbReference type="InterPro" id="IPR036101">
    <property type="entry name" value="CarD-like/TRCF_RID_sf"/>
</dbReference>
<dbReference type="Proteomes" id="UP000003157">
    <property type="component" value="Unassembled WGS sequence"/>
</dbReference>
<dbReference type="eggNOG" id="COG1329">
    <property type="taxonomic scope" value="Bacteria"/>
</dbReference>
<proteinExistence type="predicted"/>
<dbReference type="RefSeq" id="WP_008790068.1">
    <property type="nucleotide sequence ID" value="NZ_AKCB01000001.1"/>
</dbReference>
<dbReference type="SUPFAM" id="SSF141259">
    <property type="entry name" value="CarD-like"/>
    <property type="match status" value="1"/>
</dbReference>
<dbReference type="GO" id="GO:0009303">
    <property type="term" value="P:rRNA transcription"/>
    <property type="evidence" value="ECO:0007669"/>
    <property type="project" value="TreeGrafter"/>
</dbReference>
<dbReference type="GeneID" id="78230379"/>
<dbReference type="InterPro" id="IPR048792">
    <property type="entry name" value="CarD_C"/>
</dbReference>
<dbReference type="InterPro" id="IPR052531">
    <property type="entry name" value="CarD-like_regulator"/>
</dbReference>
<dbReference type="Pfam" id="PF21095">
    <property type="entry name" value="CarD_C"/>
    <property type="match status" value="1"/>
</dbReference>
<dbReference type="InterPro" id="IPR042215">
    <property type="entry name" value="CarD-like_C"/>
</dbReference>
<reference evidence="2 3" key="1">
    <citation type="submission" date="2010-12" db="EMBL/GenBank/DDBJ databases">
        <title>The Genome Sequence of Coprobacillus sp. strain 29_1.</title>
        <authorList>
            <consortium name="The Broad Institute Genome Sequencing Platform"/>
            <person name="Earl A."/>
            <person name="Ward D."/>
            <person name="Feldgarden M."/>
            <person name="Gevers D."/>
            <person name="Daigneault M."/>
            <person name="Sibley C.D."/>
            <person name="White A."/>
            <person name="Strauss J."/>
            <person name="Allen-Vercoe E."/>
            <person name="Young S.K."/>
            <person name="Zeng Q."/>
            <person name="Gargeya S."/>
            <person name="Fitzgerald M."/>
            <person name="Haas B."/>
            <person name="Abouelleil A."/>
            <person name="Alvarado L."/>
            <person name="Arachchi H.M."/>
            <person name="Berlin A."/>
            <person name="Brown A."/>
            <person name="Chapman S.B."/>
            <person name="Chen Z."/>
            <person name="Dunbar C."/>
            <person name="Freedman E."/>
            <person name="Gearin G."/>
            <person name="Gellesch M."/>
            <person name="Goldberg J."/>
            <person name="Griggs A."/>
            <person name="Gujja S."/>
            <person name="Heilman E."/>
            <person name="Heiman D."/>
            <person name="Howarth C."/>
            <person name="Larson L."/>
            <person name="Lui A."/>
            <person name="MacDonald P.J.P."/>
            <person name="Mehta T."/>
            <person name="Montmayeur A."/>
            <person name="Murphy C."/>
            <person name="Neiman D."/>
            <person name="Pearson M."/>
            <person name="Priest M."/>
            <person name="Roberts A."/>
            <person name="Saif S."/>
            <person name="Shea T."/>
            <person name="Shenoy N."/>
            <person name="Sisk P."/>
            <person name="Stolte C."/>
            <person name="Sykes S."/>
            <person name="White J."/>
            <person name="Yandava C."/>
            <person name="Nusbaum C."/>
            <person name="Birren B."/>
        </authorList>
    </citation>
    <scope>NUCLEOTIDE SEQUENCE [LARGE SCALE GENOMIC DNA]</scope>
    <source>
        <strain evidence="2 3">29_1</strain>
    </source>
</reference>
<dbReference type="STRING" id="100884.GCA_000269565_02565"/>
<evidence type="ECO:0000313" key="3">
    <source>
        <dbReference type="Proteomes" id="UP000003157"/>
    </source>
</evidence>
<dbReference type="PANTHER" id="PTHR38447:SF1">
    <property type="entry name" value="RNA POLYMERASE-BINDING TRANSCRIPTION FACTOR CARD"/>
    <property type="match status" value="1"/>
</dbReference>
<organism evidence="2 3">
    <name type="scientific">Coprobacillus cateniformis</name>
    <dbReference type="NCBI Taxonomy" id="100884"/>
    <lineage>
        <taxon>Bacteria</taxon>
        <taxon>Bacillati</taxon>
        <taxon>Bacillota</taxon>
        <taxon>Erysipelotrichia</taxon>
        <taxon>Erysipelotrichales</taxon>
        <taxon>Coprobacillaceae</taxon>
        <taxon>Coprobacillus</taxon>
    </lineage>
</organism>
<feature type="domain" description="CarD-like/TRCF RNAP-interacting" evidence="1">
    <location>
        <begin position="1"/>
        <end position="113"/>
    </location>
</feature>
<dbReference type="PANTHER" id="PTHR38447">
    <property type="entry name" value="TRANSCRIPTION FACTOR YDEB-RELATED"/>
    <property type="match status" value="1"/>
</dbReference>
<dbReference type="OrthoDB" id="9786074at2"/>
<dbReference type="HOGENOM" id="CLU_048259_2_1_9"/>
<dbReference type="EMBL" id="ADKX01000043">
    <property type="protein sequence ID" value="EFW03791.1"/>
    <property type="molecule type" value="Genomic_DNA"/>
</dbReference>
<keyword evidence="3" id="KW-1185">Reference proteome</keyword>
<dbReference type="Gene3D" id="1.20.58.1290">
    <property type="entry name" value="CarD-like, C-terminal domain"/>
    <property type="match status" value="1"/>
</dbReference>
<dbReference type="InterPro" id="IPR003711">
    <property type="entry name" value="CarD-like/TRCF_RID"/>
</dbReference>
<dbReference type="Gene3D" id="2.40.10.170">
    <property type="match status" value="1"/>
</dbReference>
<accession>E7GDY8</accession>
<dbReference type="Pfam" id="PF02559">
    <property type="entry name" value="CarD_TRCF_RID"/>
    <property type="match status" value="1"/>
</dbReference>
<name>E7GDY8_9FIRM</name>
<comment type="caution">
    <text evidence="2">The sequence shown here is derived from an EMBL/GenBank/DDBJ whole genome shotgun (WGS) entry which is preliminary data.</text>
</comment>